<keyword evidence="1" id="KW-1015">Disulfide bond</keyword>
<evidence type="ECO:0000256" key="1">
    <source>
        <dbReference type="ARBA" id="ARBA00023157"/>
    </source>
</evidence>
<dbReference type="PROSITE" id="PS00135">
    <property type="entry name" value="TRYPSIN_SER"/>
    <property type="match status" value="1"/>
</dbReference>
<proteinExistence type="predicted"/>
<organism evidence="5 6">
    <name type="scientific">Oedothorax gibbosus</name>
    <dbReference type="NCBI Taxonomy" id="931172"/>
    <lineage>
        <taxon>Eukaryota</taxon>
        <taxon>Metazoa</taxon>
        <taxon>Ecdysozoa</taxon>
        <taxon>Arthropoda</taxon>
        <taxon>Chelicerata</taxon>
        <taxon>Arachnida</taxon>
        <taxon>Araneae</taxon>
        <taxon>Araneomorphae</taxon>
        <taxon>Entelegynae</taxon>
        <taxon>Araneoidea</taxon>
        <taxon>Linyphiidae</taxon>
        <taxon>Erigoninae</taxon>
        <taxon>Oedothorax</taxon>
    </lineage>
</organism>
<evidence type="ECO:0000256" key="2">
    <source>
        <dbReference type="RuleBase" id="RU363034"/>
    </source>
</evidence>
<evidence type="ECO:0000313" key="5">
    <source>
        <dbReference type="EMBL" id="KAG8188743.1"/>
    </source>
</evidence>
<keyword evidence="6" id="KW-1185">Reference proteome</keyword>
<dbReference type="AlphaFoldDB" id="A0AAV6UYQ3"/>
<keyword evidence="2" id="KW-0720">Serine protease</keyword>
<sequence>MLDAKWRLITCISAVILVSIPSCDTFLGISIKREDDANTCYYDGGRHQCTFFLFCGLIGGTSAGSCPGTLLSTCCVTPQTNNVRRSPTKTQSAALQAYGHTPNSVDQRVLSKEKAVCGQRVHKPTSRIVGGDAAEFGEFPWQAHIKITQQQCGGVLLNHNYVITAAHCVYRALLQDVVVVLGAYDIHDQRYQLIPPQKFRVVEKLLHPNFRFSPSHPDRFDVALIRLDRPVRYQENVLPICLPPYGWNFQGWRGIITGWGKTDPALSNRYGTRLLQKVEVPIISNKECEMWHHWKGINVRIFPEMICAGYERGSKDACVGDSGGPLIVYLDGKWTLVGIISAGFGCAQWRQPGIYHSVSSTVDWISSHIR</sequence>
<name>A0AAV6UYQ3_9ARAC</name>
<dbReference type="PANTHER" id="PTHR24253:SF46">
    <property type="entry name" value="SERINE PROTEASE P83"/>
    <property type="match status" value="1"/>
</dbReference>
<feature type="chain" id="PRO_5043619343" description="Peptidase S1 domain-containing protein" evidence="3">
    <location>
        <begin position="26"/>
        <end position="370"/>
    </location>
</feature>
<dbReference type="InterPro" id="IPR043504">
    <property type="entry name" value="Peptidase_S1_PA_chymotrypsin"/>
</dbReference>
<dbReference type="PANTHER" id="PTHR24253">
    <property type="entry name" value="TRANSMEMBRANE PROTEASE SERINE"/>
    <property type="match status" value="1"/>
</dbReference>
<evidence type="ECO:0000313" key="6">
    <source>
        <dbReference type="Proteomes" id="UP000827092"/>
    </source>
</evidence>
<dbReference type="PROSITE" id="PS00134">
    <property type="entry name" value="TRYPSIN_HIS"/>
    <property type="match status" value="1"/>
</dbReference>
<dbReference type="GO" id="GO:0004252">
    <property type="term" value="F:serine-type endopeptidase activity"/>
    <property type="evidence" value="ECO:0007669"/>
    <property type="project" value="InterPro"/>
</dbReference>
<dbReference type="EMBL" id="JAFNEN010000232">
    <property type="protein sequence ID" value="KAG8188743.1"/>
    <property type="molecule type" value="Genomic_DNA"/>
</dbReference>
<comment type="caution">
    <text evidence="5">The sequence shown here is derived from an EMBL/GenBank/DDBJ whole genome shotgun (WGS) entry which is preliminary data.</text>
</comment>
<dbReference type="PRINTS" id="PR00722">
    <property type="entry name" value="CHYMOTRYPSIN"/>
</dbReference>
<dbReference type="SMART" id="SM00020">
    <property type="entry name" value="Tryp_SPc"/>
    <property type="match status" value="1"/>
</dbReference>
<keyword evidence="3" id="KW-0732">Signal</keyword>
<dbReference type="InterPro" id="IPR001314">
    <property type="entry name" value="Peptidase_S1A"/>
</dbReference>
<protein>
    <recommendedName>
        <fullName evidence="4">Peptidase S1 domain-containing protein</fullName>
    </recommendedName>
</protein>
<evidence type="ECO:0000256" key="3">
    <source>
        <dbReference type="SAM" id="SignalP"/>
    </source>
</evidence>
<dbReference type="GO" id="GO:0006508">
    <property type="term" value="P:proteolysis"/>
    <property type="evidence" value="ECO:0007669"/>
    <property type="project" value="UniProtKB-KW"/>
</dbReference>
<accession>A0AAV6UYQ3</accession>
<feature type="domain" description="Peptidase S1" evidence="4">
    <location>
        <begin position="128"/>
        <end position="370"/>
    </location>
</feature>
<dbReference type="SUPFAM" id="SSF50494">
    <property type="entry name" value="Trypsin-like serine proteases"/>
    <property type="match status" value="1"/>
</dbReference>
<dbReference type="Gene3D" id="2.40.10.10">
    <property type="entry name" value="Trypsin-like serine proteases"/>
    <property type="match status" value="1"/>
</dbReference>
<dbReference type="CDD" id="cd00190">
    <property type="entry name" value="Tryp_SPc"/>
    <property type="match status" value="1"/>
</dbReference>
<reference evidence="5 6" key="1">
    <citation type="journal article" date="2022" name="Nat. Ecol. Evol.">
        <title>A masculinizing supergene underlies an exaggerated male reproductive morph in a spider.</title>
        <authorList>
            <person name="Hendrickx F."/>
            <person name="De Corte Z."/>
            <person name="Sonet G."/>
            <person name="Van Belleghem S.M."/>
            <person name="Kostlbacher S."/>
            <person name="Vangestel C."/>
        </authorList>
    </citation>
    <scope>NUCLEOTIDE SEQUENCE [LARGE SCALE GENOMIC DNA]</scope>
    <source>
        <strain evidence="5">W744_W776</strain>
    </source>
</reference>
<dbReference type="InterPro" id="IPR001254">
    <property type="entry name" value="Trypsin_dom"/>
</dbReference>
<dbReference type="Pfam" id="PF00089">
    <property type="entry name" value="Trypsin"/>
    <property type="match status" value="1"/>
</dbReference>
<feature type="signal peptide" evidence="3">
    <location>
        <begin position="1"/>
        <end position="25"/>
    </location>
</feature>
<dbReference type="InterPro" id="IPR033116">
    <property type="entry name" value="TRYPSIN_SER"/>
</dbReference>
<dbReference type="PROSITE" id="PS50240">
    <property type="entry name" value="TRYPSIN_DOM"/>
    <property type="match status" value="1"/>
</dbReference>
<gene>
    <name evidence="5" type="ORF">JTE90_023087</name>
</gene>
<dbReference type="FunFam" id="2.40.10.10:FF:000072">
    <property type="entry name" value="CLIP-domain serine protease"/>
    <property type="match status" value="1"/>
</dbReference>
<keyword evidence="2" id="KW-0645">Protease</keyword>
<dbReference type="Proteomes" id="UP000827092">
    <property type="component" value="Unassembled WGS sequence"/>
</dbReference>
<evidence type="ECO:0000259" key="4">
    <source>
        <dbReference type="PROSITE" id="PS50240"/>
    </source>
</evidence>
<keyword evidence="2" id="KW-0378">Hydrolase</keyword>
<dbReference type="InterPro" id="IPR018114">
    <property type="entry name" value="TRYPSIN_HIS"/>
</dbReference>
<dbReference type="InterPro" id="IPR009003">
    <property type="entry name" value="Peptidase_S1_PA"/>
</dbReference>